<protein>
    <recommendedName>
        <fullName evidence="1">KIB1-4 beta-propeller domain-containing protein</fullName>
    </recommendedName>
</protein>
<organism evidence="2">
    <name type="scientific">Arundo donax</name>
    <name type="common">Giant reed</name>
    <name type="synonym">Donax arundinaceus</name>
    <dbReference type="NCBI Taxonomy" id="35708"/>
    <lineage>
        <taxon>Eukaryota</taxon>
        <taxon>Viridiplantae</taxon>
        <taxon>Streptophyta</taxon>
        <taxon>Embryophyta</taxon>
        <taxon>Tracheophyta</taxon>
        <taxon>Spermatophyta</taxon>
        <taxon>Magnoliopsida</taxon>
        <taxon>Liliopsida</taxon>
        <taxon>Poales</taxon>
        <taxon>Poaceae</taxon>
        <taxon>PACMAD clade</taxon>
        <taxon>Arundinoideae</taxon>
        <taxon>Arundineae</taxon>
        <taxon>Arundo</taxon>
    </lineage>
</organism>
<reference evidence="2" key="1">
    <citation type="submission" date="2014-09" db="EMBL/GenBank/DDBJ databases">
        <authorList>
            <person name="Magalhaes I.L.F."/>
            <person name="Oliveira U."/>
            <person name="Santos F.R."/>
            <person name="Vidigal T.H.D.A."/>
            <person name="Brescovit A.D."/>
            <person name="Santos A.J."/>
        </authorList>
    </citation>
    <scope>NUCLEOTIDE SEQUENCE</scope>
    <source>
        <tissue evidence="2">Shoot tissue taken approximately 20 cm above the soil surface</tissue>
    </source>
</reference>
<evidence type="ECO:0000313" key="2">
    <source>
        <dbReference type="EMBL" id="JAD35701.1"/>
    </source>
</evidence>
<dbReference type="Pfam" id="PF03478">
    <property type="entry name" value="Beta-prop_KIB1-4"/>
    <property type="match status" value="1"/>
</dbReference>
<accession>A0A0A8ZA68</accession>
<evidence type="ECO:0000259" key="1">
    <source>
        <dbReference type="Pfam" id="PF03478"/>
    </source>
</evidence>
<dbReference type="AlphaFoldDB" id="A0A0A8ZA68"/>
<sequence length="89" mass="10031">MRGHYSTFGGCCGELILISAMEFDRWVYHVFPWKPAEATWVRITSLGGCSLFLENHCLVGCLGPDHPGIRGDCMYFTEKAGHWGRVFFG</sequence>
<feature type="domain" description="KIB1-4 beta-propeller" evidence="1">
    <location>
        <begin position="11"/>
        <end position="81"/>
    </location>
</feature>
<dbReference type="EMBL" id="GBRH01262194">
    <property type="protein sequence ID" value="JAD35701.1"/>
    <property type="molecule type" value="Transcribed_RNA"/>
</dbReference>
<proteinExistence type="predicted"/>
<name>A0A0A8ZA68_ARUDO</name>
<dbReference type="InterPro" id="IPR005174">
    <property type="entry name" value="KIB1-4_b-propeller"/>
</dbReference>
<reference evidence="2" key="2">
    <citation type="journal article" date="2015" name="Data Brief">
        <title>Shoot transcriptome of the giant reed, Arundo donax.</title>
        <authorList>
            <person name="Barrero R.A."/>
            <person name="Guerrero F.D."/>
            <person name="Moolhuijzen P."/>
            <person name="Goolsby J.A."/>
            <person name="Tidwell J."/>
            <person name="Bellgard S.E."/>
            <person name="Bellgard M.I."/>
        </authorList>
    </citation>
    <scope>NUCLEOTIDE SEQUENCE</scope>
    <source>
        <tissue evidence="2">Shoot tissue taken approximately 20 cm above the soil surface</tissue>
    </source>
</reference>